<keyword evidence="2" id="KW-1133">Transmembrane helix</keyword>
<dbReference type="AlphaFoldDB" id="A0A9D1SGK8"/>
<feature type="transmembrane region" description="Helical" evidence="2">
    <location>
        <begin position="94"/>
        <end position="114"/>
    </location>
</feature>
<proteinExistence type="predicted"/>
<dbReference type="NCBIfam" id="NF037970">
    <property type="entry name" value="vanZ_1"/>
    <property type="match status" value="1"/>
</dbReference>
<keyword evidence="2" id="KW-0812">Transmembrane</keyword>
<evidence type="ECO:0000259" key="3">
    <source>
        <dbReference type="Pfam" id="PF04892"/>
    </source>
</evidence>
<feature type="compositionally biased region" description="Basic and acidic residues" evidence="1">
    <location>
        <begin position="176"/>
        <end position="185"/>
    </location>
</feature>
<feature type="transmembrane region" description="Helical" evidence="2">
    <location>
        <begin position="126"/>
        <end position="146"/>
    </location>
</feature>
<dbReference type="Proteomes" id="UP000824081">
    <property type="component" value="Unassembled WGS sequence"/>
</dbReference>
<comment type="caution">
    <text evidence="4">The sequence shown here is derived from an EMBL/GenBank/DDBJ whole genome shotgun (WGS) entry which is preliminary data.</text>
</comment>
<name>A0A9D1SGK8_9FIRM</name>
<feature type="domain" description="VanZ-like" evidence="3">
    <location>
        <begin position="20"/>
        <end position="142"/>
    </location>
</feature>
<dbReference type="Pfam" id="PF04892">
    <property type="entry name" value="VanZ"/>
    <property type="match status" value="1"/>
</dbReference>
<feature type="region of interest" description="Disordered" evidence="1">
    <location>
        <begin position="158"/>
        <end position="204"/>
    </location>
</feature>
<organism evidence="4 5">
    <name type="scientific">Candidatus Scatosoma pullistercoris</name>
    <dbReference type="NCBI Taxonomy" id="2840934"/>
    <lineage>
        <taxon>Bacteria</taxon>
        <taxon>Bacillati</taxon>
        <taxon>Bacillota</taxon>
        <taxon>Clostridia</taxon>
        <taxon>Candidatus Scatosoma</taxon>
    </lineage>
</organism>
<evidence type="ECO:0000256" key="1">
    <source>
        <dbReference type="SAM" id="MobiDB-lite"/>
    </source>
</evidence>
<feature type="compositionally biased region" description="Basic and acidic residues" evidence="1">
    <location>
        <begin position="192"/>
        <end position="204"/>
    </location>
</feature>
<protein>
    <submittedName>
        <fullName evidence="4">VanZ family protein</fullName>
    </submittedName>
</protein>
<evidence type="ECO:0000313" key="4">
    <source>
        <dbReference type="EMBL" id="HIU58838.1"/>
    </source>
</evidence>
<reference evidence="4" key="1">
    <citation type="submission" date="2020-10" db="EMBL/GenBank/DDBJ databases">
        <authorList>
            <person name="Gilroy R."/>
        </authorList>
    </citation>
    <scope>NUCLEOTIDE SEQUENCE</scope>
    <source>
        <strain evidence="4">11687</strain>
    </source>
</reference>
<keyword evidence="2" id="KW-0472">Membrane</keyword>
<evidence type="ECO:0000313" key="5">
    <source>
        <dbReference type="Proteomes" id="UP000824081"/>
    </source>
</evidence>
<evidence type="ECO:0000256" key="2">
    <source>
        <dbReference type="SAM" id="Phobius"/>
    </source>
</evidence>
<dbReference type="InterPro" id="IPR006976">
    <property type="entry name" value="VanZ-like"/>
</dbReference>
<sequence>MSAKRKVLCAVLTLVTSAFLAWIFSNSLKDAAESSAQSGAVLAFVQKILDALTGGALVVSSHVIRKLAHFSEYAMLGALLSFTYRAYTSGKKKVFIPALVGFLSPFIDEGLQFFADGRAPMLSDVAIDLAGVVAGVLFAMIVFSLARRIARRREKGVAVPSLAGASGDTEPTDLPPEDREEKAEGQRTSGRMKPEHRQSRKGNE</sequence>
<accession>A0A9D1SGK8</accession>
<gene>
    <name evidence="4" type="ORF">IAC57_01930</name>
</gene>
<reference evidence="4" key="2">
    <citation type="journal article" date="2021" name="PeerJ">
        <title>Extensive microbial diversity within the chicken gut microbiome revealed by metagenomics and culture.</title>
        <authorList>
            <person name="Gilroy R."/>
            <person name="Ravi A."/>
            <person name="Getino M."/>
            <person name="Pursley I."/>
            <person name="Horton D.L."/>
            <person name="Alikhan N.F."/>
            <person name="Baker D."/>
            <person name="Gharbi K."/>
            <person name="Hall N."/>
            <person name="Watson M."/>
            <person name="Adriaenssens E.M."/>
            <person name="Foster-Nyarko E."/>
            <person name="Jarju S."/>
            <person name="Secka A."/>
            <person name="Antonio M."/>
            <person name="Oren A."/>
            <person name="Chaudhuri R.R."/>
            <person name="La Ragione R."/>
            <person name="Hildebrand F."/>
            <person name="Pallen M.J."/>
        </authorList>
    </citation>
    <scope>NUCLEOTIDE SEQUENCE</scope>
    <source>
        <strain evidence="4">11687</strain>
    </source>
</reference>
<dbReference type="EMBL" id="DVMZ01000053">
    <property type="protein sequence ID" value="HIU58838.1"/>
    <property type="molecule type" value="Genomic_DNA"/>
</dbReference>